<evidence type="ECO:0000313" key="1">
    <source>
        <dbReference type="EnsemblPlants" id="AUR62038619-RA:cds"/>
    </source>
</evidence>
<dbReference type="GO" id="GO:0007096">
    <property type="term" value="P:regulation of exit from mitosis"/>
    <property type="evidence" value="ECO:0007669"/>
    <property type="project" value="InterPro"/>
</dbReference>
<proteinExistence type="predicted"/>
<evidence type="ECO:0000313" key="2">
    <source>
        <dbReference type="Proteomes" id="UP000596660"/>
    </source>
</evidence>
<dbReference type="InterPro" id="IPR053729">
    <property type="entry name" value="MAD2L1BP_domain_sf"/>
</dbReference>
<dbReference type="Proteomes" id="UP000596660">
    <property type="component" value="Unplaced"/>
</dbReference>
<dbReference type="PANTHER" id="PTHR15681">
    <property type="entry name" value="MAD2L1-BINDING PROTEIN"/>
    <property type="match status" value="1"/>
</dbReference>
<dbReference type="InterPro" id="IPR009511">
    <property type="entry name" value="MAD1/Cdc20-bound-Mad2-bd"/>
</dbReference>
<accession>A0A803N0Y5</accession>
<dbReference type="Gene3D" id="3.30.900.20">
    <property type="match status" value="1"/>
</dbReference>
<dbReference type="EnsemblPlants" id="AUR62038619-RA">
    <property type="protein sequence ID" value="AUR62038619-RA:cds"/>
    <property type="gene ID" value="AUR62038619"/>
</dbReference>
<protein>
    <submittedName>
        <fullName evidence="1">Uncharacterized protein</fullName>
    </submittedName>
</protein>
<dbReference type="AlphaFoldDB" id="A0A803N0Y5"/>
<dbReference type="GO" id="GO:0005634">
    <property type="term" value="C:nucleus"/>
    <property type="evidence" value="ECO:0007669"/>
    <property type="project" value="InterPro"/>
</dbReference>
<dbReference type="PANTHER" id="PTHR15681:SF1">
    <property type="entry name" value="MAD2L1-BINDING PROTEIN"/>
    <property type="match status" value="1"/>
</dbReference>
<name>A0A803N0Y5_CHEQI</name>
<organism evidence="1 2">
    <name type="scientific">Chenopodium quinoa</name>
    <name type="common">Quinoa</name>
    <dbReference type="NCBI Taxonomy" id="63459"/>
    <lineage>
        <taxon>Eukaryota</taxon>
        <taxon>Viridiplantae</taxon>
        <taxon>Streptophyta</taxon>
        <taxon>Embryophyta</taxon>
        <taxon>Tracheophyta</taxon>
        <taxon>Spermatophyta</taxon>
        <taxon>Magnoliopsida</taxon>
        <taxon>eudicotyledons</taxon>
        <taxon>Gunneridae</taxon>
        <taxon>Pentapetalae</taxon>
        <taxon>Caryophyllales</taxon>
        <taxon>Chenopodiaceae</taxon>
        <taxon>Chenopodioideae</taxon>
        <taxon>Atripliceae</taxon>
        <taxon>Chenopodium</taxon>
    </lineage>
</organism>
<sequence length="286" mass="32546">MAEDTEIEVPSTSINGALIFHVVYDVLALMLCFPWDVMHCNLMVLIDGNFTISVINMLQDMTLQFDALRTEYQESEILLTQSELNASSRRKAIGRKRDVKLEIRRTEKLMSKISGLQTALWLLIREFPSVEDLVFVFGASPRRPQHVYQIVFPHGRIALVDSEDKARNRTIEMLSKKVIRALISKGVGSVSYTGPTKLFLLVKAPTSFNMPLHFLPKRDFQFSKKILPFRLQLRCKTSHHESLSSSFAPGAITDFNENNFICSDITWFQCRHVIKGIALGNPSPED</sequence>
<reference evidence="1" key="1">
    <citation type="journal article" date="2017" name="Nature">
        <title>The genome of Chenopodium quinoa.</title>
        <authorList>
            <person name="Jarvis D.E."/>
            <person name="Ho Y.S."/>
            <person name="Lightfoot D.J."/>
            <person name="Schmoeckel S.M."/>
            <person name="Li B."/>
            <person name="Borm T.J.A."/>
            <person name="Ohyanagi H."/>
            <person name="Mineta K."/>
            <person name="Michell C.T."/>
            <person name="Saber N."/>
            <person name="Kharbatia N.M."/>
            <person name="Rupper R.R."/>
            <person name="Sharp A.R."/>
            <person name="Dally N."/>
            <person name="Boughton B.A."/>
            <person name="Woo Y.H."/>
            <person name="Gao G."/>
            <person name="Schijlen E.G.W.M."/>
            <person name="Guo X."/>
            <person name="Momin A.A."/>
            <person name="Negrao S."/>
            <person name="Al-Babili S."/>
            <person name="Gehring C."/>
            <person name="Roessner U."/>
            <person name="Jung C."/>
            <person name="Murphy K."/>
            <person name="Arold S.T."/>
            <person name="Gojobori T."/>
            <person name="van der Linden C.G."/>
            <person name="van Loo E.N."/>
            <person name="Jellen E.N."/>
            <person name="Maughan P.J."/>
            <person name="Tester M."/>
        </authorList>
    </citation>
    <scope>NUCLEOTIDE SEQUENCE [LARGE SCALE GENOMIC DNA]</scope>
    <source>
        <strain evidence="1">cv. PI 614886</strain>
    </source>
</reference>
<keyword evidence="2" id="KW-1185">Reference proteome</keyword>
<dbReference type="Gramene" id="AUR62038619-RA">
    <property type="protein sequence ID" value="AUR62038619-RA:cds"/>
    <property type="gene ID" value="AUR62038619"/>
</dbReference>
<reference evidence="1" key="2">
    <citation type="submission" date="2021-03" db="UniProtKB">
        <authorList>
            <consortium name="EnsemblPlants"/>
        </authorList>
    </citation>
    <scope>IDENTIFICATION</scope>
</reference>